<dbReference type="EMBL" id="PDOB01000005">
    <property type="protein sequence ID" value="PIL40859.1"/>
    <property type="molecule type" value="Genomic_DNA"/>
</dbReference>
<gene>
    <name evidence="3" type="ORF">CR103_05260</name>
</gene>
<reference evidence="3 4" key="1">
    <citation type="submission" date="2017-10" db="EMBL/GenBank/DDBJ databases">
        <title>Massilia psychrophilum sp. nov., a novel purple-pigmented bacterium isolated from Tianshan glacier, Xinjiang Municipality, China.</title>
        <authorList>
            <person name="Wang H."/>
        </authorList>
    </citation>
    <scope>NUCLEOTIDE SEQUENCE [LARGE SCALE GENOMIC DNA]</scope>
    <source>
        <strain evidence="3 4">JCM 30813</strain>
    </source>
</reference>
<dbReference type="PROSITE" id="PS00687">
    <property type="entry name" value="ALDEHYDE_DEHYDR_GLU"/>
    <property type="match status" value="1"/>
</dbReference>
<proteinExistence type="predicted"/>
<dbReference type="GO" id="GO:0016491">
    <property type="term" value="F:oxidoreductase activity"/>
    <property type="evidence" value="ECO:0007669"/>
    <property type="project" value="InterPro"/>
</dbReference>
<evidence type="ECO:0000313" key="4">
    <source>
        <dbReference type="Proteomes" id="UP000228593"/>
    </source>
</evidence>
<evidence type="ECO:0000256" key="1">
    <source>
        <dbReference type="PROSITE-ProRule" id="PRU10007"/>
    </source>
</evidence>
<dbReference type="InterPro" id="IPR029510">
    <property type="entry name" value="Ald_DH_CS_GLU"/>
</dbReference>
<keyword evidence="4" id="KW-1185">Reference proteome</keyword>
<protein>
    <recommendedName>
        <fullName evidence="5">DUF4198 domain-containing protein</fullName>
    </recommendedName>
</protein>
<feature type="active site" evidence="1">
    <location>
        <position position="84"/>
    </location>
</feature>
<evidence type="ECO:0000256" key="2">
    <source>
        <dbReference type="SAM" id="SignalP"/>
    </source>
</evidence>
<keyword evidence="2" id="KW-0732">Signal</keyword>
<dbReference type="Proteomes" id="UP000228593">
    <property type="component" value="Unassembled WGS sequence"/>
</dbReference>
<feature type="chain" id="PRO_5013923555" description="DUF4198 domain-containing protein" evidence="2">
    <location>
        <begin position="23"/>
        <end position="124"/>
    </location>
</feature>
<evidence type="ECO:0000313" key="3">
    <source>
        <dbReference type="EMBL" id="PIL40859.1"/>
    </source>
</evidence>
<dbReference type="AlphaFoldDB" id="A0A2G8T4F0"/>
<comment type="caution">
    <text evidence="3">The sequence shown here is derived from an EMBL/GenBank/DDBJ whole genome shotgun (WGS) entry which is preliminary data.</text>
</comment>
<sequence length="124" mass="12475">MKKIFTTAVLAASVALSGNVLAHGAKAKHGGIVQSAGDLAFELVTKDGSTTIYVDDHGKDRPTAGASGTLTVLKGAQKTSLPLEAGGNNTLVVTGDAKLAPGNKAVAAVTFADKKAVSVRFSIK</sequence>
<dbReference type="OrthoDB" id="8592387at2"/>
<organism evidence="3 4">
    <name type="scientific">Massilia psychrophila</name>
    <dbReference type="NCBI Taxonomy" id="1603353"/>
    <lineage>
        <taxon>Bacteria</taxon>
        <taxon>Pseudomonadati</taxon>
        <taxon>Pseudomonadota</taxon>
        <taxon>Betaproteobacteria</taxon>
        <taxon>Burkholderiales</taxon>
        <taxon>Oxalobacteraceae</taxon>
        <taxon>Telluria group</taxon>
        <taxon>Massilia</taxon>
    </lineage>
</organism>
<name>A0A2G8T4F0_9BURK</name>
<accession>A0A2G8T4F0</accession>
<dbReference type="RefSeq" id="WP_099914963.1">
    <property type="nucleotide sequence ID" value="NZ_BMHS01000008.1"/>
</dbReference>
<feature type="signal peptide" evidence="2">
    <location>
        <begin position="1"/>
        <end position="22"/>
    </location>
</feature>
<evidence type="ECO:0008006" key="5">
    <source>
        <dbReference type="Google" id="ProtNLM"/>
    </source>
</evidence>